<dbReference type="InterPro" id="IPR048300">
    <property type="entry name" value="TACO1_YebC-like_2nd/3rd_dom"/>
</dbReference>
<proteinExistence type="inferred from homology"/>
<keyword evidence="5 6" id="KW-0804">Transcription</keyword>
<dbReference type="Gene3D" id="3.30.70.980">
    <property type="match status" value="2"/>
</dbReference>
<evidence type="ECO:0000256" key="3">
    <source>
        <dbReference type="ARBA" id="ARBA00023015"/>
    </source>
</evidence>
<dbReference type="NCBIfam" id="TIGR01033">
    <property type="entry name" value="YebC/PmpR family DNA-binding transcriptional regulator"/>
    <property type="match status" value="1"/>
</dbReference>
<protein>
    <recommendedName>
        <fullName evidence="6">Probable transcriptional regulatory protein THIAE_03790</fullName>
    </recommendedName>
</protein>
<dbReference type="PANTHER" id="PTHR12532">
    <property type="entry name" value="TRANSLATIONAL ACTIVATOR OF CYTOCHROME C OXIDASE 1"/>
    <property type="match status" value="1"/>
</dbReference>
<evidence type="ECO:0000313" key="10">
    <source>
        <dbReference type="EMBL" id="AHF01031.1"/>
    </source>
</evidence>
<dbReference type="InterPro" id="IPR002876">
    <property type="entry name" value="Transcrip_reg_TACO1-like"/>
</dbReference>
<dbReference type="Proteomes" id="UP000005380">
    <property type="component" value="Chromosome"/>
</dbReference>
<reference evidence="10 11" key="1">
    <citation type="submission" date="2013-12" db="EMBL/GenBank/DDBJ databases">
        <authorList>
            <consortium name="DOE Joint Genome Institute"/>
            <person name="Kappler U."/>
            <person name="Huntemann M."/>
            <person name="Han J."/>
            <person name="Chen A."/>
            <person name="Kyrpides N."/>
            <person name="Mavromatis K."/>
            <person name="Markowitz V."/>
            <person name="Palaniappan K."/>
            <person name="Ivanova N."/>
            <person name="Schaumberg A."/>
            <person name="Pati A."/>
            <person name="Liolios K."/>
            <person name="Nordberg H.P."/>
            <person name="Cantor M.N."/>
            <person name="Hua S.X."/>
            <person name="Woyke T."/>
        </authorList>
    </citation>
    <scope>NUCLEOTIDE SEQUENCE [LARGE SCALE GENOMIC DNA]</scope>
    <source>
        <strain evidence="11">AL2</strain>
    </source>
</reference>
<dbReference type="PANTHER" id="PTHR12532:SF6">
    <property type="entry name" value="TRANSCRIPTIONAL REGULATORY PROTEIN YEBC-RELATED"/>
    <property type="match status" value="1"/>
</dbReference>
<feature type="domain" description="TACO1/YebC-like second and third" evidence="8">
    <location>
        <begin position="82"/>
        <end position="237"/>
    </location>
</feature>
<dbReference type="InterPro" id="IPR049083">
    <property type="entry name" value="TACO1_YebC_N"/>
</dbReference>
<evidence type="ECO:0000256" key="4">
    <source>
        <dbReference type="ARBA" id="ARBA00023125"/>
    </source>
</evidence>
<evidence type="ECO:0000256" key="1">
    <source>
        <dbReference type="ARBA" id="ARBA00008724"/>
    </source>
</evidence>
<feature type="domain" description="TACO1/YebC-like N-terminal" evidence="9">
    <location>
        <begin position="5"/>
        <end position="76"/>
    </location>
</feature>
<keyword evidence="11" id="KW-1185">Reference proteome</keyword>
<keyword evidence="4 6" id="KW-0238">DNA-binding</keyword>
<dbReference type="Pfam" id="PF01709">
    <property type="entry name" value="Transcrip_reg"/>
    <property type="match status" value="1"/>
</dbReference>
<evidence type="ECO:0000256" key="7">
    <source>
        <dbReference type="SAM" id="MobiDB-lite"/>
    </source>
</evidence>
<dbReference type="eggNOG" id="COG0217">
    <property type="taxonomic scope" value="Bacteria"/>
</dbReference>
<dbReference type="GO" id="GO:0003677">
    <property type="term" value="F:DNA binding"/>
    <property type="evidence" value="ECO:0007669"/>
    <property type="project" value="UniProtKB-UniRule"/>
</dbReference>
<dbReference type="FunFam" id="3.30.70.980:FF:000002">
    <property type="entry name" value="Probable transcriptional regulatory protein YebC"/>
    <property type="match status" value="1"/>
</dbReference>
<dbReference type="OrthoDB" id="9781053at2"/>
<evidence type="ECO:0000256" key="5">
    <source>
        <dbReference type="ARBA" id="ARBA00023163"/>
    </source>
</evidence>
<dbReference type="HOGENOM" id="CLU_062974_2_2_6"/>
<dbReference type="GO" id="GO:0005829">
    <property type="term" value="C:cytosol"/>
    <property type="evidence" value="ECO:0007669"/>
    <property type="project" value="TreeGrafter"/>
</dbReference>
<evidence type="ECO:0000259" key="8">
    <source>
        <dbReference type="Pfam" id="PF01709"/>
    </source>
</evidence>
<dbReference type="Gene3D" id="1.10.10.200">
    <property type="match status" value="1"/>
</dbReference>
<comment type="similarity">
    <text evidence="1 6">Belongs to the TACO1 family.</text>
</comment>
<dbReference type="Pfam" id="PF20772">
    <property type="entry name" value="TACO1_YebC_N"/>
    <property type="match status" value="1"/>
</dbReference>
<evidence type="ECO:0000313" key="11">
    <source>
        <dbReference type="Proteomes" id="UP000005380"/>
    </source>
</evidence>
<gene>
    <name evidence="10" type="ORF">THIAE_03790</name>
</gene>
<evidence type="ECO:0000259" key="9">
    <source>
        <dbReference type="Pfam" id="PF20772"/>
    </source>
</evidence>
<dbReference type="STRING" id="717772.THIAE_03790"/>
<dbReference type="InterPro" id="IPR026564">
    <property type="entry name" value="Transcrip_reg_TACO1-like_dom3"/>
</dbReference>
<dbReference type="InterPro" id="IPR017856">
    <property type="entry name" value="Integrase-like_N"/>
</dbReference>
<dbReference type="FunCoup" id="W0DVX3">
    <property type="interactions" value="505"/>
</dbReference>
<evidence type="ECO:0000256" key="6">
    <source>
        <dbReference type="HAMAP-Rule" id="MF_00693"/>
    </source>
</evidence>
<dbReference type="EMBL" id="CP007030">
    <property type="protein sequence ID" value="AHF01031.1"/>
    <property type="molecule type" value="Genomic_DNA"/>
</dbReference>
<sequence length="251" mass="27148">MAGHSKWANIKHRKARQDAKKGKVFTKLIRELVVAAKAGGPHPEDNPRLRAAVDKALRENMKRDTIDKAIARGAGNQEGDDYEEIRYEGYAPAGVAVMVDCLTDNRNRTVGEVRHAFTKKGGNLGTDGSVAYMFVKQGLIQFEPGLAEDAVMEAAIEAGAEDVKVDSDGSIAVVTAPEDLHSVADALALAGFAAAQVDINMEADIKVSLDFDDAQRVMAMIEMLEDLDDVQQVYTNLDISDEVMAQLMAAE</sequence>
<dbReference type="NCBIfam" id="NF009044">
    <property type="entry name" value="PRK12378.1"/>
    <property type="match status" value="1"/>
</dbReference>
<dbReference type="AlphaFoldDB" id="W0DVX3"/>
<dbReference type="GO" id="GO:0006355">
    <property type="term" value="P:regulation of DNA-templated transcription"/>
    <property type="evidence" value="ECO:0007669"/>
    <property type="project" value="UniProtKB-UniRule"/>
</dbReference>
<dbReference type="NCBIfam" id="NF001030">
    <property type="entry name" value="PRK00110.1"/>
    <property type="match status" value="1"/>
</dbReference>
<dbReference type="SUPFAM" id="SSF75625">
    <property type="entry name" value="YebC-like"/>
    <property type="match status" value="1"/>
</dbReference>
<dbReference type="RefSeq" id="WP_006459197.1">
    <property type="nucleotide sequence ID" value="NZ_CP007030.1"/>
</dbReference>
<evidence type="ECO:0000256" key="2">
    <source>
        <dbReference type="ARBA" id="ARBA00022490"/>
    </source>
</evidence>
<dbReference type="InParanoid" id="W0DVX3"/>
<organism evidence="10 11">
    <name type="scientific">Thiomicrospira aerophila AL3</name>
    <dbReference type="NCBI Taxonomy" id="717772"/>
    <lineage>
        <taxon>Bacteria</taxon>
        <taxon>Pseudomonadati</taxon>
        <taxon>Pseudomonadota</taxon>
        <taxon>Gammaproteobacteria</taxon>
        <taxon>Thiotrichales</taxon>
        <taxon>Piscirickettsiaceae</taxon>
        <taxon>Thiomicrospira</taxon>
    </lineage>
</organism>
<keyword evidence="3 6" id="KW-0805">Transcription regulation</keyword>
<dbReference type="HAMAP" id="MF_00693">
    <property type="entry name" value="Transcrip_reg_TACO1"/>
    <property type="match status" value="1"/>
</dbReference>
<feature type="region of interest" description="Disordered" evidence="7">
    <location>
        <begin position="1"/>
        <end position="21"/>
    </location>
</feature>
<comment type="subcellular location">
    <subcellularLocation>
        <location evidence="6">Cytoplasm</location>
    </subcellularLocation>
</comment>
<name>W0DVX3_9GAMM</name>
<accession>W0DVX3</accession>
<dbReference type="KEGG" id="tao:THIAE_03790"/>
<keyword evidence="2 6" id="KW-0963">Cytoplasm</keyword>
<dbReference type="InterPro" id="IPR029072">
    <property type="entry name" value="YebC-like"/>
</dbReference>
<dbReference type="FunFam" id="1.10.10.200:FF:000001">
    <property type="entry name" value="Probable transcriptional regulatory protein YebC"/>
    <property type="match status" value="1"/>
</dbReference>